<dbReference type="Proteomes" id="UP000507470">
    <property type="component" value="Unassembled WGS sequence"/>
</dbReference>
<dbReference type="PROSITE" id="PS50994">
    <property type="entry name" value="INTEGRASE"/>
    <property type="match status" value="1"/>
</dbReference>
<dbReference type="InterPro" id="IPR050951">
    <property type="entry name" value="Retrovirus_Pol_polyprotein"/>
</dbReference>
<accession>A0A6J7ZZA6</accession>
<dbReference type="GO" id="GO:0015074">
    <property type="term" value="P:DNA integration"/>
    <property type="evidence" value="ECO:0007669"/>
    <property type="project" value="InterPro"/>
</dbReference>
<feature type="region of interest" description="Disordered" evidence="1">
    <location>
        <begin position="1"/>
        <end position="20"/>
    </location>
</feature>
<dbReference type="GO" id="GO:0003676">
    <property type="term" value="F:nucleic acid binding"/>
    <property type="evidence" value="ECO:0007669"/>
    <property type="project" value="InterPro"/>
</dbReference>
<proteinExistence type="predicted"/>
<gene>
    <name evidence="3" type="ORF">MCOR_1549</name>
</gene>
<name>A0A6J7ZZA6_MYTCO</name>
<reference evidence="3 4" key="1">
    <citation type="submission" date="2020-06" db="EMBL/GenBank/DDBJ databases">
        <authorList>
            <person name="Li R."/>
            <person name="Bekaert M."/>
        </authorList>
    </citation>
    <scope>NUCLEOTIDE SEQUENCE [LARGE SCALE GENOMIC DNA]</scope>
    <source>
        <strain evidence="4">wild</strain>
    </source>
</reference>
<dbReference type="SUPFAM" id="SSF53098">
    <property type="entry name" value="Ribonuclease H-like"/>
    <property type="match status" value="1"/>
</dbReference>
<dbReference type="OrthoDB" id="3341476at2759"/>
<dbReference type="PANTHER" id="PTHR37984:SF5">
    <property type="entry name" value="PROTEIN NYNRIN-LIKE"/>
    <property type="match status" value="1"/>
</dbReference>
<organism evidence="3 4">
    <name type="scientific">Mytilus coruscus</name>
    <name type="common">Sea mussel</name>
    <dbReference type="NCBI Taxonomy" id="42192"/>
    <lineage>
        <taxon>Eukaryota</taxon>
        <taxon>Metazoa</taxon>
        <taxon>Spiralia</taxon>
        <taxon>Lophotrochozoa</taxon>
        <taxon>Mollusca</taxon>
        <taxon>Bivalvia</taxon>
        <taxon>Autobranchia</taxon>
        <taxon>Pteriomorphia</taxon>
        <taxon>Mytilida</taxon>
        <taxon>Mytiloidea</taxon>
        <taxon>Mytilidae</taxon>
        <taxon>Mytilinae</taxon>
        <taxon>Mytilus</taxon>
    </lineage>
</organism>
<dbReference type="InterPro" id="IPR012337">
    <property type="entry name" value="RNaseH-like_sf"/>
</dbReference>
<evidence type="ECO:0000313" key="3">
    <source>
        <dbReference type="EMBL" id="CAC5358197.1"/>
    </source>
</evidence>
<dbReference type="InterPro" id="IPR036397">
    <property type="entry name" value="RNaseH_sf"/>
</dbReference>
<evidence type="ECO:0000313" key="4">
    <source>
        <dbReference type="Proteomes" id="UP000507470"/>
    </source>
</evidence>
<dbReference type="Gene3D" id="3.30.420.10">
    <property type="entry name" value="Ribonuclease H-like superfamily/Ribonuclease H"/>
    <property type="match status" value="1"/>
</dbReference>
<dbReference type="AlphaFoldDB" id="A0A6J7ZZA6"/>
<evidence type="ECO:0000259" key="2">
    <source>
        <dbReference type="PROSITE" id="PS50994"/>
    </source>
</evidence>
<dbReference type="InterPro" id="IPR001584">
    <property type="entry name" value="Integrase_cat-core"/>
</dbReference>
<sequence length="289" mass="33726">MHRPGKKNNADALSRREYEQQGPTFYPHTEAEETVASLIDNNYEIVTFDYEGDEEQQLNILAITDNTDYDTLEDIDPEQFKKRKTFRHLQRQCPDYVEIFNYKLNGQVPQERQKARQLDAKAFHYEIDNGILYHFFNARSRSLPKGQNMVKQLAIPRTLLKEVLEASMTILLAVTKEKKELMKLEIIARFGAPRCIVSDQGANFLSKFVAALCELLQFKRHYTSAYHPQTNAACERMNSFIVQTLRTQLEKQTDWPNYIAPIMMAYRMTPATQSTQYSPSLWTRNESTY</sequence>
<evidence type="ECO:0000256" key="1">
    <source>
        <dbReference type="SAM" id="MobiDB-lite"/>
    </source>
</evidence>
<protein>
    <recommendedName>
        <fullName evidence="2">Integrase catalytic domain-containing protein</fullName>
    </recommendedName>
</protein>
<dbReference type="EMBL" id="CACVKT020000318">
    <property type="protein sequence ID" value="CAC5358197.1"/>
    <property type="molecule type" value="Genomic_DNA"/>
</dbReference>
<dbReference type="PANTHER" id="PTHR37984">
    <property type="entry name" value="PROTEIN CBG26694"/>
    <property type="match status" value="1"/>
</dbReference>
<keyword evidence="4" id="KW-1185">Reference proteome</keyword>
<feature type="domain" description="Integrase catalytic" evidence="2">
    <location>
        <begin position="105"/>
        <end position="287"/>
    </location>
</feature>